<feature type="domain" description="Gfo/Idh/MocA-like oxidoreductase N-terminal" evidence="1">
    <location>
        <begin position="36"/>
        <end position="151"/>
    </location>
</feature>
<protein>
    <recommendedName>
        <fullName evidence="1">Gfo/Idh/MocA-like oxidoreductase N-terminal domain-containing protein</fullName>
    </recommendedName>
</protein>
<dbReference type="InterPro" id="IPR050463">
    <property type="entry name" value="Gfo/Idh/MocA_oxidrdct_glycsds"/>
</dbReference>
<dbReference type="SUPFAM" id="SSF51735">
    <property type="entry name" value="NAD(P)-binding Rossmann-fold domains"/>
    <property type="match status" value="1"/>
</dbReference>
<evidence type="ECO:0000313" key="2">
    <source>
        <dbReference type="EMBL" id="SVD96670.1"/>
    </source>
</evidence>
<sequence>MKSKLSRREFTKTTAAAFTILKAGSALTYAANEKLNIASVGAGGQAGGDIMSLSSENIVGLCDVDWNRANRMFKRFAKAKRFKDYRIMLDTMEKEVDAVIVGTPDHHHFHASLNALKRGKHVYCEKPLTHSVWEARELTKAARNAKVSTQMGNQAQASNETRRVQEFILDDAIGPIRKARVWT</sequence>
<feature type="non-terminal residue" evidence="2">
    <location>
        <position position="183"/>
    </location>
</feature>
<reference evidence="2" key="1">
    <citation type="submission" date="2018-05" db="EMBL/GenBank/DDBJ databases">
        <authorList>
            <person name="Lanie J.A."/>
            <person name="Ng W.-L."/>
            <person name="Kazmierczak K.M."/>
            <person name="Andrzejewski T.M."/>
            <person name="Davidsen T.M."/>
            <person name="Wayne K.J."/>
            <person name="Tettelin H."/>
            <person name="Glass J.I."/>
            <person name="Rusch D."/>
            <person name="Podicherti R."/>
            <person name="Tsui H.-C.T."/>
            <person name="Winkler M.E."/>
        </authorList>
    </citation>
    <scope>NUCLEOTIDE SEQUENCE</scope>
</reference>
<dbReference type="Pfam" id="PF01408">
    <property type="entry name" value="GFO_IDH_MocA"/>
    <property type="match status" value="1"/>
</dbReference>
<organism evidence="2">
    <name type="scientific">marine metagenome</name>
    <dbReference type="NCBI Taxonomy" id="408172"/>
    <lineage>
        <taxon>unclassified sequences</taxon>
        <taxon>metagenomes</taxon>
        <taxon>ecological metagenomes</taxon>
    </lineage>
</organism>
<dbReference type="InterPro" id="IPR000683">
    <property type="entry name" value="Gfo/Idh/MocA-like_OxRdtase_N"/>
</dbReference>
<accession>A0A382ZN09</accession>
<dbReference type="PANTHER" id="PTHR43818">
    <property type="entry name" value="BCDNA.GH03377"/>
    <property type="match status" value="1"/>
</dbReference>
<name>A0A382ZN09_9ZZZZ</name>
<dbReference type="EMBL" id="UINC01185116">
    <property type="protein sequence ID" value="SVD96670.1"/>
    <property type="molecule type" value="Genomic_DNA"/>
</dbReference>
<dbReference type="AlphaFoldDB" id="A0A382ZN09"/>
<dbReference type="PANTHER" id="PTHR43818:SF10">
    <property type="entry name" value="NADH-DEPENDENT DEHYDROGENASE-RELATED"/>
    <property type="match status" value="1"/>
</dbReference>
<dbReference type="InterPro" id="IPR036291">
    <property type="entry name" value="NAD(P)-bd_dom_sf"/>
</dbReference>
<dbReference type="GO" id="GO:0000166">
    <property type="term" value="F:nucleotide binding"/>
    <property type="evidence" value="ECO:0007669"/>
    <property type="project" value="InterPro"/>
</dbReference>
<gene>
    <name evidence="2" type="ORF">METZ01_LOCUS449524</name>
</gene>
<proteinExistence type="predicted"/>
<dbReference type="Gene3D" id="3.40.50.720">
    <property type="entry name" value="NAD(P)-binding Rossmann-like Domain"/>
    <property type="match status" value="1"/>
</dbReference>
<evidence type="ECO:0000259" key="1">
    <source>
        <dbReference type="Pfam" id="PF01408"/>
    </source>
</evidence>